<dbReference type="InterPro" id="IPR006104">
    <property type="entry name" value="Glyco_hydro_2_N"/>
</dbReference>
<sequence>MKHILFSLAILFITTGSYAQPWQDAKIWQQNREPMYARIVPCASIEGAVTRLDVRRTSLNGIWKFFFAKNNQEAPQNFYETGYDVSKWSDIKVPGSWELQKFDAPIYTDTRYPFPADPPYVPTSYNPVGSYVRTFDFNGGDKKSEFFLTFEGVESAFYVYLNGVEVGYSEDSRLEARFRVTNLLREGKNTLAVKVFRYSDGSYLEDQDYWKYSGIERNVYIEERATSRVEDYKLIADLKDNYTNGDFILELMPNADCKKGVRIMVEVLDGSRTLLKNLLTYRSAKDSILSVSATFNNVKPWNAETPHIYTLRVTTLTEKGKVLESFAHNFGFRNVRIHQGQLQVNGVAVEIKGVNRHEHDPLEGRTITRESMVQDIVLMKQLGINAVRTCHYPNYSEWYELCTEYGLYVVDEANIESHGMENHPDGTLANYADWEGAFMSRMSRMVKRDRNHTSVITWSLGNESGYGKNFETIYHWTKKYDPTRPVQYEGGGLTGVSDIYCPMYARPWALLQYVNSRQPRPLILCEYAHAMGNSVGNFDDYWNIIRAHDQLQGGFIWDWVDQGFKGKDEKGNDIWLYGGDLGFVGVKNDTTFCQNGLMAADRTPHPHASQVKKTYAGIQFEPVQFSANEVRVKNYFDFTTLDNYRLEWKLEADGKTLESGSMDFPSIEPHGSSVVSIDFKKPLIAPATHYYLTLTARLKEATVYADKDFIVSVEQWQLPWYKEPEYKEVKEQATFEQNDTTVTVTTSKAKYGFSSVSGELTSIIIEGKELIKSGFVPNFWRGMTDNDVANKTHLRCKEWHKPEYNLSDFKTANEDNNVKISSSYEVNNCKIEIQYCISGDGAMRVKMHFTPASDKEFSEMPRFGMRAILNKAFDQFTWLGRGPGESYMDRKSGELIGLYNGDVWSQLHRYNRPQETGNKCDVEWVSLRDPDGSGIIASSNVPLSVSAWNLLQEDLEYVPADIEHRHGGSLEKRDLVWFNVDLMQQGVGGDNTWGAPVHSEYTISPIERSYTFIIRPLKAGDDEVKESKRVSFRK</sequence>
<dbReference type="Pfam" id="PF02836">
    <property type="entry name" value="Glyco_hydro_2_C"/>
    <property type="match status" value="1"/>
</dbReference>
<dbReference type="AlphaFoldDB" id="A0A644W6V6"/>
<evidence type="ECO:0000256" key="6">
    <source>
        <dbReference type="ARBA" id="ARBA00032230"/>
    </source>
</evidence>
<dbReference type="InterPro" id="IPR006101">
    <property type="entry name" value="Glyco_hydro_2"/>
</dbReference>
<dbReference type="InterPro" id="IPR014718">
    <property type="entry name" value="GH-type_carb-bd"/>
</dbReference>
<dbReference type="PANTHER" id="PTHR46323">
    <property type="entry name" value="BETA-GALACTOSIDASE"/>
    <property type="match status" value="1"/>
</dbReference>
<dbReference type="SUPFAM" id="SSF49303">
    <property type="entry name" value="beta-Galactosidase/glucuronidase domain"/>
    <property type="match status" value="2"/>
</dbReference>
<feature type="domain" description="Beta galactosidase small chain/" evidence="7">
    <location>
        <begin position="743"/>
        <end position="1015"/>
    </location>
</feature>
<dbReference type="PANTHER" id="PTHR46323:SF2">
    <property type="entry name" value="BETA-GALACTOSIDASE"/>
    <property type="match status" value="1"/>
</dbReference>
<evidence type="ECO:0000256" key="4">
    <source>
        <dbReference type="ARBA" id="ARBA00022801"/>
    </source>
</evidence>
<dbReference type="EC" id="3.2.1.23" evidence="3"/>
<evidence type="ECO:0000256" key="1">
    <source>
        <dbReference type="ARBA" id="ARBA00001412"/>
    </source>
</evidence>
<evidence type="ECO:0000259" key="7">
    <source>
        <dbReference type="SMART" id="SM01038"/>
    </source>
</evidence>
<dbReference type="GO" id="GO:0005990">
    <property type="term" value="P:lactose catabolic process"/>
    <property type="evidence" value="ECO:0007669"/>
    <property type="project" value="TreeGrafter"/>
</dbReference>
<dbReference type="SMART" id="SM01038">
    <property type="entry name" value="Bgal_small_N"/>
    <property type="match status" value="1"/>
</dbReference>
<dbReference type="SUPFAM" id="SSF49785">
    <property type="entry name" value="Galactose-binding domain-like"/>
    <property type="match status" value="1"/>
</dbReference>
<reference evidence="8" key="1">
    <citation type="submission" date="2019-08" db="EMBL/GenBank/DDBJ databases">
        <authorList>
            <person name="Kucharzyk K."/>
            <person name="Murdoch R.W."/>
            <person name="Higgins S."/>
            <person name="Loffler F."/>
        </authorList>
    </citation>
    <scope>NUCLEOTIDE SEQUENCE</scope>
</reference>
<dbReference type="Pfam" id="PF16353">
    <property type="entry name" value="LacZ_4"/>
    <property type="match status" value="1"/>
</dbReference>
<dbReference type="InterPro" id="IPR013783">
    <property type="entry name" value="Ig-like_fold"/>
</dbReference>
<dbReference type="PRINTS" id="PR00132">
    <property type="entry name" value="GLHYDRLASE2"/>
</dbReference>
<dbReference type="InterPro" id="IPR004199">
    <property type="entry name" value="B-gal_small/dom_5"/>
</dbReference>
<evidence type="ECO:0000256" key="3">
    <source>
        <dbReference type="ARBA" id="ARBA00012756"/>
    </source>
</evidence>
<dbReference type="Gene3D" id="3.20.20.80">
    <property type="entry name" value="Glycosidases"/>
    <property type="match status" value="1"/>
</dbReference>
<comment type="caution">
    <text evidence="8">The sequence shown here is derived from an EMBL/GenBank/DDBJ whole genome shotgun (WGS) entry which is preliminary data.</text>
</comment>
<dbReference type="SUPFAM" id="SSF51445">
    <property type="entry name" value="(Trans)glycosidases"/>
    <property type="match status" value="1"/>
</dbReference>
<evidence type="ECO:0000256" key="2">
    <source>
        <dbReference type="ARBA" id="ARBA00007401"/>
    </source>
</evidence>
<accession>A0A644W6V6</accession>
<dbReference type="FunFam" id="3.20.20.80:FF:000018">
    <property type="entry name" value="Beta-galactosidase"/>
    <property type="match status" value="1"/>
</dbReference>
<dbReference type="InterPro" id="IPR006103">
    <property type="entry name" value="Glyco_hydro_2_cat"/>
</dbReference>
<name>A0A644W6V6_9ZZZZ</name>
<dbReference type="SUPFAM" id="SSF74650">
    <property type="entry name" value="Galactose mutarotase-like"/>
    <property type="match status" value="1"/>
</dbReference>
<dbReference type="InterPro" id="IPR050347">
    <property type="entry name" value="Bact_Beta-galactosidase"/>
</dbReference>
<dbReference type="GO" id="GO:0004565">
    <property type="term" value="F:beta-galactosidase activity"/>
    <property type="evidence" value="ECO:0007669"/>
    <property type="project" value="UniProtKB-EC"/>
</dbReference>
<dbReference type="Gene3D" id="2.60.120.260">
    <property type="entry name" value="Galactose-binding domain-like"/>
    <property type="match status" value="1"/>
</dbReference>
<dbReference type="Pfam" id="PF02929">
    <property type="entry name" value="Bgal_small_N"/>
    <property type="match status" value="1"/>
</dbReference>
<dbReference type="InterPro" id="IPR006102">
    <property type="entry name" value="Ig-like_GH2"/>
</dbReference>
<protein>
    <recommendedName>
        <fullName evidence="3">beta-galactosidase</fullName>
        <ecNumber evidence="3">3.2.1.23</ecNumber>
    </recommendedName>
    <alternativeName>
        <fullName evidence="6">Lactase</fullName>
    </alternativeName>
</protein>
<comment type="catalytic activity">
    <reaction evidence="1">
        <text>Hydrolysis of terminal non-reducing beta-D-galactose residues in beta-D-galactosides.</text>
        <dbReference type="EC" id="3.2.1.23"/>
    </reaction>
</comment>
<gene>
    <name evidence="8" type="primary">lacZ_13</name>
    <name evidence="8" type="ORF">SDC9_44524</name>
</gene>
<dbReference type="InterPro" id="IPR011013">
    <property type="entry name" value="Gal_mutarotase_sf_dom"/>
</dbReference>
<comment type="similarity">
    <text evidence="2">Belongs to the glycosyl hydrolase 2 family.</text>
</comment>
<dbReference type="GO" id="GO:0009341">
    <property type="term" value="C:beta-galactosidase complex"/>
    <property type="evidence" value="ECO:0007669"/>
    <property type="project" value="InterPro"/>
</dbReference>
<dbReference type="Gene3D" id="2.60.40.10">
    <property type="entry name" value="Immunoglobulins"/>
    <property type="match status" value="2"/>
</dbReference>
<keyword evidence="5 8" id="KW-0326">Glycosidase</keyword>
<dbReference type="InterPro" id="IPR008979">
    <property type="entry name" value="Galactose-bd-like_sf"/>
</dbReference>
<organism evidence="8">
    <name type="scientific">bioreactor metagenome</name>
    <dbReference type="NCBI Taxonomy" id="1076179"/>
    <lineage>
        <taxon>unclassified sequences</taxon>
        <taxon>metagenomes</taxon>
        <taxon>ecological metagenomes</taxon>
    </lineage>
</organism>
<dbReference type="GO" id="GO:0030246">
    <property type="term" value="F:carbohydrate binding"/>
    <property type="evidence" value="ECO:0007669"/>
    <property type="project" value="InterPro"/>
</dbReference>
<proteinExistence type="inferred from homology"/>
<dbReference type="InterPro" id="IPR036156">
    <property type="entry name" value="Beta-gal/glucu_dom_sf"/>
</dbReference>
<dbReference type="InterPro" id="IPR032312">
    <property type="entry name" value="LacZ_4"/>
</dbReference>
<dbReference type="Pfam" id="PF02837">
    <property type="entry name" value="Glyco_hydro_2_N"/>
    <property type="match status" value="1"/>
</dbReference>
<dbReference type="EMBL" id="VSSQ01000602">
    <property type="protein sequence ID" value="MPL98322.1"/>
    <property type="molecule type" value="Genomic_DNA"/>
</dbReference>
<dbReference type="Pfam" id="PF00703">
    <property type="entry name" value="Glyco_hydro_2"/>
    <property type="match status" value="1"/>
</dbReference>
<dbReference type="Gene3D" id="2.70.98.10">
    <property type="match status" value="1"/>
</dbReference>
<dbReference type="InterPro" id="IPR017853">
    <property type="entry name" value="GH"/>
</dbReference>
<evidence type="ECO:0000256" key="5">
    <source>
        <dbReference type="ARBA" id="ARBA00023295"/>
    </source>
</evidence>
<keyword evidence="4 8" id="KW-0378">Hydrolase</keyword>
<evidence type="ECO:0000313" key="8">
    <source>
        <dbReference type="EMBL" id="MPL98322.1"/>
    </source>
</evidence>